<gene>
    <name evidence="3" type="ORF">C8D77_101283</name>
</gene>
<dbReference type="EMBL" id="QGGH01000001">
    <property type="protein sequence ID" value="PWJ93604.1"/>
    <property type="molecule type" value="Genomic_DNA"/>
</dbReference>
<name>A0A8E3B6Q9_RHILI</name>
<dbReference type="Proteomes" id="UP000245631">
    <property type="component" value="Unassembled WGS sequence"/>
</dbReference>
<evidence type="ECO:0008006" key="5">
    <source>
        <dbReference type="Google" id="ProtNLM"/>
    </source>
</evidence>
<organism evidence="3 4">
    <name type="scientific">Rhizobium loti</name>
    <name type="common">Mesorhizobium loti</name>
    <dbReference type="NCBI Taxonomy" id="381"/>
    <lineage>
        <taxon>Bacteria</taxon>
        <taxon>Pseudomonadati</taxon>
        <taxon>Pseudomonadota</taxon>
        <taxon>Alphaproteobacteria</taxon>
        <taxon>Hyphomicrobiales</taxon>
        <taxon>Phyllobacteriaceae</taxon>
        <taxon>Mesorhizobium</taxon>
    </lineage>
</organism>
<dbReference type="GO" id="GO:0006310">
    <property type="term" value="P:DNA recombination"/>
    <property type="evidence" value="ECO:0007669"/>
    <property type="project" value="UniProtKB-KW"/>
</dbReference>
<keyword evidence="1" id="KW-0238">DNA-binding</keyword>
<dbReference type="SUPFAM" id="SSF56349">
    <property type="entry name" value="DNA breaking-rejoining enzymes"/>
    <property type="match status" value="2"/>
</dbReference>
<dbReference type="GeneID" id="61049634"/>
<dbReference type="InterPro" id="IPR010998">
    <property type="entry name" value="Integrase_recombinase_N"/>
</dbReference>
<dbReference type="Gene3D" id="1.10.443.10">
    <property type="entry name" value="Intergrase catalytic core"/>
    <property type="match status" value="1"/>
</dbReference>
<dbReference type="Gene3D" id="1.10.150.130">
    <property type="match status" value="1"/>
</dbReference>
<comment type="caution">
    <text evidence="3">The sequence shown here is derived from an EMBL/GenBank/DDBJ whole genome shotgun (WGS) entry which is preliminary data.</text>
</comment>
<dbReference type="GO" id="GO:0003677">
    <property type="term" value="F:DNA binding"/>
    <property type="evidence" value="ECO:0007669"/>
    <property type="project" value="UniProtKB-KW"/>
</dbReference>
<dbReference type="InterPro" id="IPR013762">
    <property type="entry name" value="Integrase-like_cat_sf"/>
</dbReference>
<reference evidence="3 4" key="1">
    <citation type="submission" date="2018-05" db="EMBL/GenBank/DDBJ databases">
        <title>Genomic Encyclopedia of Type Strains, Phase IV (KMG-IV): sequencing the most valuable type-strain genomes for metagenomic binning, comparative biology and taxonomic classification.</title>
        <authorList>
            <person name="Goeker M."/>
        </authorList>
    </citation>
    <scope>NUCLEOTIDE SEQUENCE [LARGE SCALE GENOMIC DNA]</scope>
    <source>
        <strain evidence="3 4">DSM 2626</strain>
    </source>
</reference>
<keyword evidence="2" id="KW-0233">DNA recombination</keyword>
<dbReference type="AlphaFoldDB" id="A0A8E3B6Q9"/>
<sequence>MEDEEQIKAPGLKWAKRAKGRVPTWVADEDDVKRGYVPKTVNLQFLADQPEMLRAKCDSLQAEMVLWRTGYRADPLKFDGTVKSLLSIYETHPRSPYHKLRPGSLVPYNHYLRSLKGHIGTVRVDDISGVDLMDWHDVWSENGRYLAAAAMARAVLFAATSFAIMLRLPGCAELKVVLMEAGKTMPQPKPRKQAATAAQITAARAAAHVAGRPSSALVYALCFETTLRLWDVIGQWWPMDMGGISEVLDAGRELKWFGLRWEDIDADLVLRYVPSKTADSSGAEISYSLKKAPMVMEELKHWPVDIRTGPMIVAEETSLPYRAKIFGQRWTVDRKAAGLPAKLWARDLRASGITEGRASDASLADAQKVAGHSNIGTTEKYDRAVLEAADRFADARMRRREQQKGRE</sequence>
<proteinExistence type="predicted"/>
<dbReference type="GO" id="GO:0015074">
    <property type="term" value="P:DNA integration"/>
    <property type="evidence" value="ECO:0007669"/>
    <property type="project" value="InterPro"/>
</dbReference>
<evidence type="ECO:0000256" key="2">
    <source>
        <dbReference type="ARBA" id="ARBA00023172"/>
    </source>
</evidence>
<evidence type="ECO:0000256" key="1">
    <source>
        <dbReference type="ARBA" id="ARBA00023125"/>
    </source>
</evidence>
<dbReference type="RefSeq" id="WP_109658814.1">
    <property type="nucleotide sequence ID" value="NZ_QGGH01000001.1"/>
</dbReference>
<dbReference type="InterPro" id="IPR011010">
    <property type="entry name" value="DNA_brk_join_enz"/>
</dbReference>
<protein>
    <recommendedName>
        <fullName evidence="5">Integrase</fullName>
    </recommendedName>
</protein>
<evidence type="ECO:0000313" key="3">
    <source>
        <dbReference type="EMBL" id="PWJ93604.1"/>
    </source>
</evidence>
<evidence type="ECO:0000313" key="4">
    <source>
        <dbReference type="Proteomes" id="UP000245631"/>
    </source>
</evidence>
<accession>A0A8E3B6Q9</accession>